<evidence type="ECO:0000256" key="1">
    <source>
        <dbReference type="SAM" id="Phobius"/>
    </source>
</evidence>
<feature type="transmembrane region" description="Helical" evidence="1">
    <location>
        <begin position="92"/>
        <end position="117"/>
    </location>
</feature>
<reference evidence="4 5" key="1">
    <citation type="submission" date="2024-10" db="EMBL/GenBank/DDBJ databases">
        <authorList>
            <person name="Riesco R."/>
        </authorList>
    </citation>
    <scope>NUCLEOTIDE SEQUENCE [LARGE SCALE GENOMIC DNA]</scope>
    <source>
        <strain evidence="3 4">NCIMB 15448</strain>
        <strain evidence="2 5">NCIMB 15450</strain>
    </source>
</reference>
<proteinExistence type="predicted"/>
<evidence type="ECO:0000313" key="5">
    <source>
        <dbReference type="Proteomes" id="UP001609219"/>
    </source>
</evidence>
<keyword evidence="5" id="KW-1185">Reference proteome</keyword>
<evidence type="ECO:0000313" key="2">
    <source>
        <dbReference type="EMBL" id="MFH5227617.1"/>
    </source>
</evidence>
<organism evidence="2 5">
    <name type="scientific">Antrihabitans spumae</name>
    <dbReference type="NCBI Taxonomy" id="3373370"/>
    <lineage>
        <taxon>Bacteria</taxon>
        <taxon>Bacillati</taxon>
        <taxon>Actinomycetota</taxon>
        <taxon>Actinomycetes</taxon>
        <taxon>Mycobacteriales</taxon>
        <taxon>Nocardiaceae</taxon>
        <taxon>Antrihabitans</taxon>
    </lineage>
</organism>
<dbReference type="Proteomes" id="UP001609176">
    <property type="component" value="Unassembled WGS sequence"/>
</dbReference>
<dbReference type="Proteomes" id="UP001609219">
    <property type="component" value="Unassembled WGS sequence"/>
</dbReference>
<dbReference type="EMBL" id="JBIMSN010000014">
    <property type="protein sequence ID" value="MFH5227617.1"/>
    <property type="molecule type" value="Genomic_DNA"/>
</dbReference>
<evidence type="ECO:0000313" key="4">
    <source>
        <dbReference type="Proteomes" id="UP001609176"/>
    </source>
</evidence>
<evidence type="ECO:0000313" key="3">
    <source>
        <dbReference type="EMBL" id="MFH5246059.1"/>
    </source>
</evidence>
<feature type="transmembrane region" description="Helical" evidence="1">
    <location>
        <begin position="42"/>
        <end position="63"/>
    </location>
</feature>
<dbReference type="EMBL" id="JBIMSP010000137">
    <property type="protein sequence ID" value="MFH5246059.1"/>
    <property type="molecule type" value="Genomic_DNA"/>
</dbReference>
<keyword evidence="1" id="KW-0812">Transmembrane</keyword>
<name>A0ABW7JXZ7_9NOCA</name>
<protein>
    <submittedName>
        <fullName evidence="2">Uncharacterized protein</fullName>
    </submittedName>
</protein>
<keyword evidence="1" id="KW-1133">Transmembrane helix</keyword>
<gene>
    <name evidence="3" type="ORF">ACHIPV_30000</name>
    <name evidence="2" type="ORF">ACHIRB_03300</name>
</gene>
<keyword evidence="1" id="KW-0472">Membrane</keyword>
<dbReference type="RefSeq" id="WP_395126720.1">
    <property type="nucleotide sequence ID" value="NZ_JBIMSN010000014.1"/>
</dbReference>
<feature type="transmembrane region" description="Helical" evidence="1">
    <location>
        <begin position="12"/>
        <end position="36"/>
    </location>
</feature>
<sequence>MSWIVIVLKPAGLGGGAVFAVSALVAVIAGPVIAVSSGYESILVWALVIAMVLVTIGLGHHFVKTQREAALRPIRITGSWPRNTTGDAVRGFGSALGTALVVALGMILLWGVVWYFAESMQFFSTTTTGECEFENSSYC</sequence>
<accession>A0ABW7JXZ7</accession>
<comment type="caution">
    <text evidence="2">The sequence shown here is derived from an EMBL/GenBank/DDBJ whole genome shotgun (WGS) entry which is preliminary data.</text>
</comment>